<keyword evidence="1" id="KW-1133">Transmembrane helix</keyword>
<dbReference type="Proteomes" id="UP001634007">
    <property type="component" value="Unassembled WGS sequence"/>
</dbReference>
<dbReference type="SUPFAM" id="SSF49870">
    <property type="entry name" value="Osmotin, thaumatin-like protein"/>
    <property type="match status" value="1"/>
</dbReference>
<evidence type="ECO:0000313" key="2">
    <source>
        <dbReference type="EMBL" id="KAL3743095.1"/>
    </source>
</evidence>
<dbReference type="SMART" id="SM00205">
    <property type="entry name" value="THN"/>
    <property type="match status" value="1"/>
</dbReference>
<gene>
    <name evidence="2" type="ORF">ACJRO7_018401</name>
</gene>
<dbReference type="InterPro" id="IPR037176">
    <property type="entry name" value="Osmotin/thaumatin-like_sf"/>
</dbReference>
<dbReference type="Gene3D" id="2.60.110.10">
    <property type="entry name" value="Thaumatin"/>
    <property type="match status" value="1"/>
</dbReference>
<keyword evidence="1" id="KW-0472">Membrane</keyword>
<dbReference type="PROSITE" id="PS51367">
    <property type="entry name" value="THAUMATIN_2"/>
    <property type="match status" value="1"/>
</dbReference>
<dbReference type="AlphaFoldDB" id="A0ABD3KTN1"/>
<keyword evidence="3" id="KW-1185">Reference proteome</keyword>
<evidence type="ECO:0000256" key="1">
    <source>
        <dbReference type="SAM" id="Phobius"/>
    </source>
</evidence>
<dbReference type="EMBL" id="JBJKBG010000004">
    <property type="protein sequence ID" value="KAL3743095.1"/>
    <property type="molecule type" value="Genomic_DNA"/>
</dbReference>
<feature type="transmembrane region" description="Helical" evidence="1">
    <location>
        <begin position="116"/>
        <end position="138"/>
    </location>
</feature>
<keyword evidence="1" id="KW-0812">Transmembrane</keyword>
<proteinExistence type="predicted"/>
<evidence type="ECO:0008006" key="4">
    <source>
        <dbReference type="Google" id="ProtNLM"/>
    </source>
</evidence>
<organism evidence="2 3">
    <name type="scientific">Eucalyptus globulus</name>
    <name type="common">Tasmanian blue gum</name>
    <dbReference type="NCBI Taxonomy" id="34317"/>
    <lineage>
        <taxon>Eukaryota</taxon>
        <taxon>Viridiplantae</taxon>
        <taxon>Streptophyta</taxon>
        <taxon>Embryophyta</taxon>
        <taxon>Tracheophyta</taxon>
        <taxon>Spermatophyta</taxon>
        <taxon>Magnoliopsida</taxon>
        <taxon>eudicotyledons</taxon>
        <taxon>Gunneridae</taxon>
        <taxon>Pentapetalae</taxon>
        <taxon>rosids</taxon>
        <taxon>malvids</taxon>
        <taxon>Myrtales</taxon>
        <taxon>Myrtaceae</taxon>
        <taxon>Myrtoideae</taxon>
        <taxon>Eucalypteae</taxon>
        <taxon>Eucalyptus</taxon>
    </lineage>
</organism>
<evidence type="ECO:0000313" key="3">
    <source>
        <dbReference type="Proteomes" id="UP001634007"/>
    </source>
</evidence>
<sequence length="139" mass="15599">MDFSPTSNGCNRGIECTADINGQCPAQLKAPGGCNNPCTVFKIDQYCCNSGSCEPTNFSKFFKDRCPNAYSYPMDDPASTFTCPGGTDYRVMFCPHKCKYGNRRCSLLFSEKRFEIISIANFFVINKPFVFVFFCAFLL</sequence>
<accession>A0ABD3KTN1</accession>
<reference evidence="2 3" key="1">
    <citation type="submission" date="2024-11" db="EMBL/GenBank/DDBJ databases">
        <title>Chromosome-level genome assembly of Eucalyptus globulus Labill. provides insights into its genome evolution.</title>
        <authorList>
            <person name="Li X."/>
        </authorList>
    </citation>
    <scope>NUCLEOTIDE SEQUENCE [LARGE SCALE GENOMIC DNA]</scope>
    <source>
        <strain evidence="2">CL2024</strain>
        <tissue evidence="2">Fresh tender leaves</tissue>
    </source>
</reference>
<name>A0ABD3KTN1_EUCGL</name>
<protein>
    <recommendedName>
        <fullName evidence="4">Thaumatin-like protein</fullName>
    </recommendedName>
</protein>
<dbReference type="Pfam" id="PF00314">
    <property type="entry name" value="Thaumatin"/>
    <property type="match status" value="1"/>
</dbReference>
<comment type="caution">
    <text evidence="2">The sequence shown here is derived from an EMBL/GenBank/DDBJ whole genome shotgun (WGS) entry which is preliminary data.</text>
</comment>
<dbReference type="PANTHER" id="PTHR31048">
    <property type="entry name" value="OS03G0233200 PROTEIN"/>
    <property type="match status" value="1"/>
</dbReference>
<dbReference type="InterPro" id="IPR001938">
    <property type="entry name" value="Thaumatin"/>
</dbReference>